<dbReference type="UniPathway" id="UPA00299"/>
<dbReference type="InterPro" id="IPR022567">
    <property type="entry name" value="DUF3459"/>
</dbReference>
<keyword evidence="9 14" id="KW-0326">Glycosidase</keyword>
<dbReference type="EMBL" id="CP029332">
    <property type="protein sequence ID" value="AXO22977.1"/>
    <property type="molecule type" value="Genomic_DNA"/>
</dbReference>
<evidence type="ECO:0000256" key="11">
    <source>
        <dbReference type="ARBA" id="ARBA00033284"/>
    </source>
</evidence>
<dbReference type="GO" id="GO:0033942">
    <property type="term" value="F:4-alpha-D-(1-&gt;4)-alpha-D-glucanotrehalose trehalohydrolase activity"/>
    <property type="evidence" value="ECO:0007669"/>
    <property type="project" value="UniProtKB-EC"/>
</dbReference>
<evidence type="ECO:0000259" key="18">
    <source>
        <dbReference type="SMART" id="SM00642"/>
    </source>
</evidence>
<dbReference type="Gene3D" id="2.60.40.10">
    <property type="entry name" value="Immunoglobulins"/>
    <property type="match status" value="1"/>
</dbReference>
<evidence type="ECO:0000256" key="17">
    <source>
        <dbReference type="PIRSR" id="PIRSR006337-3"/>
    </source>
</evidence>
<evidence type="ECO:0000256" key="7">
    <source>
        <dbReference type="ARBA" id="ARBA00022801"/>
    </source>
</evidence>
<dbReference type="PANTHER" id="PTHR43651">
    <property type="entry name" value="1,4-ALPHA-GLUCAN-BRANCHING ENZYME"/>
    <property type="match status" value="1"/>
</dbReference>
<dbReference type="GO" id="GO:0005992">
    <property type="term" value="P:trehalose biosynthetic process"/>
    <property type="evidence" value="ECO:0007669"/>
    <property type="project" value="UniProtKB-UniRule"/>
</dbReference>
<reference evidence="20 21" key="1">
    <citation type="journal article" date="2017" name="Genome Biol. Evol.">
        <title>Population Structure and Local Adaptation of MAC Lung Disease Agent Mycobacterium avium subsp. hominissuis.</title>
        <authorList>
            <person name="Yano H."/>
            <person name="Iwamoto T."/>
            <person name="Nishiuchi Y."/>
            <person name="Nakajima C."/>
            <person name="Starkova D.A."/>
            <person name="Mokrousov I."/>
            <person name="Narvskaya O."/>
            <person name="Yoshida S."/>
            <person name="Arikawa K."/>
            <person name="Nakanishi N."/>
            <person name="Osaki K."/>
            <person name="Nakagawa I."/>
            <person name="Ato M."/>
            <person name="Suzuki Y."/>
            <person name="Maruyama F."/>
        </authorList>
    </citation>
    <scope>NUCLEOTIDE SEQUENCE [LARGE SCALE GENOMIC DNA]</scope>
    <source>
        <strain evidence="20 21">OCU466</strain>
    </source>
</reference>
<evidence type="ECO:0000256" key="4">
    <source>
        <dbReference type="ARBA" id="ARBA00012268"/>
    </source>
</evidence>
<evidence type="ECO:0000256" key="16">
    <source>
        <dbReference type="PIRSR" id="PIRSR006337-2"/>
    </source>
</evidence>
<evidence type="ECO:0000313" key="21">
    <source>
        <dbReference type="Proteomes" id="UP000218842"/>
    </source>
</evidence>
<dbReference type="CDD" id="cd02853">
    <property type="entry name" value="E_set_MTHase_like_N"/>
    <property type="match status" value="1"/>
</dbReference>
<accession>A0A2A3LE09</accession>
<dbReference type="RefSeq" id="WP_033720041.1">
    <property type="nucleotide sequence ID" value="NZ_BDMY01000133.1"/>
</dbReference>
<evidence type="ECO:0000256" key="5">
    <source>
        <dbReference type="ARBA" id="ARBA00015938"/>
    </source>
</evidence>
<dbReference type="GeneID" id="75270615"/>
<protein>
    <recommendedName>
        <fullName evidence="5 13">Malto-oligosyltrehalose trehalohydrolase</fullName>
        <shortName evidence="14">MTHase</shortName>
        <ecNumber evidence="4 13">3.2.1.141</ecNumber>
    </recommendedName>
    <alternativeName>
        <fullName evidence="11 14">4-alpha-D-((1-&gt;4)-alpha-D-glucano)trehalose trehalohydrolase</fullName>
    </alternativeName>
    <alternativeName>
        <fullName evidence="10 14">Maltooligosyl trehalose trehalohydrolase</fullName>
    </alternativeName>
</protein>
<dbReference type="Gene3D" id="1.10.10.760">
    <property type="entry name" value="E-set domains of sugar-utilizing enzymes"/>
    <property type="match status" value="1"/>
</dbReference>
<dbReference type="EMBL" id="LBGZ01000007">
    <property type="protein sequence ID" value="PBJ40697.1"/>
    <property type="molecule type" value="Genomic_DNA"/>
</dbReference>
<evidence type="ECO:0000256" key="12">
    <source>
        <dbReference type="ARBA" id="ARBA00034013"/>
    </source>
</evidence>
<feature type="binding site" evidence="16">
    <location>
        <begin position="246"/>
        <end position="251"/>
    </location>
    <ligand>
        <name>substrate</name>
    </ligand>
</feature>
<dbReference type="Gene3D" id="3.20.20.80">
    <property type="entry name" value="Glycosidases"/>
    <property type="match status" value="1"/>
</dbReference>
<feature type="domain" description="Glycosyl hydrolase family 13 catalytic" evidence="18">
    <location>
        <begin position="103"/>
        <end position="451"/>
    </location>
</feature>
<evidence type="ECO:0000313" key="22">
    <source>
        <dbReference type="Proteomes" id="UP000259236"/>
    </source>
</evidence>
<feature type="binding site" evidence="16">
    <location>
        <begin position="383"/>
        <end position="388"/>
    </location>
    <ligand>
        <name>substrate</name>
    </ligand>
</feature>
<sequence length="590" mass="65295">MTEQKTEFRVWAPKPARVRLDVEGRPHAMTRTDDGWWHAAVPCAPDARYGFLLDDDPTVLPDPRSPRQPDGVHARSQLWDPAAATWTDSAWPGRSTHGAVIYELHLGTFTAAGTFDSAIEKLDYLVDLGVDFVELMPVNAFAGTHGWGYDGVLWYSVHEPYGGPDGLVRFVDACHARGLGVLIDAVFNHLGPSGNYLPRFGPYLSSASNPWGEGINIADADSDEVRRYIIGCALRWMRDFHADGLRLDAVHALVDTTAIHILEELATETDWLATQLGRPLSLIAESDLNDPRLITARERGGYGLTAQWADDIHHAIHTAVSGERQGYYADFGSIATLAHTLRHGYFHAATYSSFRRRRHGRPLDTSAQTGIPATRLLAYTCTHDQVGNRALGDRPSQNLTAGQLAVKAVLALLSPYTAMLFMGEEYGASTPFQFFSSHPEPELARATAEGRKTEFAEHEWDASKKGEIPDPQDPQTFARSKLNWDEVGTGEHARLHRLYRDLIALRHNDPDLADPWLEHLTVDYDEDQRWIVLARGRLRIVCNLGAEPVTVPVGGELMLAWDEPTVDADTTALQGHSFAILSTPGQPVDN</sequence>
<evidence type="ECO:0000256" key="8">
    <source>
        <dbReference type="ARBA" id="ARBA00023277"/>
    </source>
</evidence>
<comment type="subcellular location">
    <subcellularLocation>
        <location evidence="1 15">Cytoplasm</location>
    </subcellularLocation>
</comment>
<dbReference type="PIRSF" id="PIRSF006337">
    <property type="entry name" value="Trehalose_TreZ"/>
    <property type="match status" value="1"/>
</dbReference>
<feature type="binding site" evidence="16">
    <location>
        <begin position="310"/>
        <end position="314"/>
    </location>
    <ligand>
        <name>substrate</name>
    </ligand>
</feature>
<keyword evidence="7 14" id="KW-0378">Hydrolase</keyword>
<dbReference type="InterPro" id="IPR014756">
    <property type="entry name" value="Ig_E-set"/>
</dbReference>
<dbReference type="GO" id="GO:0005737">
    <property type="term" value="C:cytoplasm"/>
    <property type="evidence" value="ECO:0007669"/>
    <property type="project" value="UniProtKB-SubCell"/>
</dbReference>
<dbReference type="NCBIfam" id="TIGR02402">
    <property type="entry name" value="trehalose_TreZ"/>
    <property type="match status" value="1"/>
</dbReference>
<dbReference type="InterPro" id="IPR017853">
    <property type="entry name" value="GH"/>
</dbReference>
<dbReference type="EC" id="3.2.1.141" evidence="4 13"/>
<dbReference type="Pfam" id="PF11941">
    <property type="entry name" value="DUF3459"/>
    <property type="match status" value="1"/>
</dbReference>
<proteinExistence type="inferred from homology"/>
<evidence type="ECO:0000256" key="3">
    <source>
        <dbReference type="ARBA" id="ARBA00008061"/>
    </source>
</evidence>
<evidence type="ECO:0000256" key="13">
    <source>
        <dbReference type="NCBIfam" id="TIGR02402"/>
    </source>
</evidence>
<evidence type="ECO:0000256" key="6">
    <source>
        <dbReference type="ARBA" id="ARBA00022490"/>
    </source>
</evidence>
<keyword evidence="6" id="KW-0963">Cytoplasm</keyword>
<dbReference type="InterPro" id="IPR012768">
    <property type="entry name" value="Trehalose_TreZ"/>
</dbReference>
<evidence type="ECO:0000313" key="20">
    <source>
        <dbReference type="EMBL" id="PBJ40697.1"/>
    </source>
</evidence>
<name>A0A2A3LE09_MYCAV</name>
<feature type="site" description="Transition state stabilizer" evidence="17">
    <location>
        <position position="384"/>
    </location>
</feature>
<dbReference type="PANTHER" id="PTHR43651:SF11">
    <property type="entry name" value="MALTO-OLIGOSYLTREHALOSE TREHALOHYDROLASE"/>
    <property type="match status" value="1"/>
</dbReference>
<evidence type="ECO:0000256" key="2">
    <source>
        <dbReference type="ARBA" id="ARBA00005199"/>
    </source>
</evidence>
<reference evidence="19 22" key="2">
    <citation type="submission" date="2018-05" db="EMBL/GenBank/DDBJ databases">
        <title>Sequencing and annotation of Mycobacterium avium strain 109 (MAC109).</title>
        <authorList>
            <person name="Matern W.M."/>
            <person name="Bader J.S."/>
            <person name="Karakousis P.C."/>
        </authorList>
    </citation>
    <scope>NUCLEOTIDE SEQUENCE [LARGE SCALE GENOMIC DNA]</scope>
    <source>
        <strain evidence="19 22">MAC109</strain>
    </source>
</reference>
<comment type="pathway">
    <text evidence="2 14">Glycan biosynthesis; trehalose biosynthesis.</text>
</comment>
<evidence type="ECO:0000256" key="9">
    <source>
        <dbReference type="ARBA" id="ARBA00023295"/>
    </source>
</evidence>
<dbReference type="SUPFAM" id="SSF51445">
    <property type="entry name" value="(Trans)glycosidases"/>
    <property type="match status" value="1"/>
</dbReference>
<keyword evidence="8" id="KW-0119">Carbohydrate metabolism</keyword>
<gene>
    <name evidence="20" type="primary">treZ</name>
    <name evidence="19" type="ORF">DFS55_10555</name>
    <name evidence="20" type="ORF">XV03_01355</name>
</gene>
<comment type="catalytic activity">
    <reaction evidence="12 14">
        <text>hydrolysis of (1-&gt;4)-alpha-D-glucosidic linkage in 4-alpha-D-[(1-&gt;4)-alpha-D-glucanosyl]n trehalose to yield trehalose and (1-&gt;4)-alpha-D-glucan.</text>
        <dbReference type="EC" id="3.2.1.141"/>
    </reaction>
</comment>
<dbReference type="SMART" id="SM00642">
    <property type="entry name" value="Aamy"/>
    <property type="match status" value="1"/>
</dbReference>
<dbReference type="SUPFAM" id="SSF81296">
    <property type="entry name" value="E set domains"/>
    <property type="match status" value="1"/>
</dbReference>
<organism evidence="20 21">
    <name type="scientific">Mycobacterium avium subsp. hominissuis</name>
    <dbReference type="NCBI Taxonomy" id="439334"/>
    <lineage>
        <taxon>Bacteria</taxon>
        <taxon>Bacillati</taxon>
        <taxon>Actinomycetota</taxon>
        <taxon>Actinomycetes</taxon>
        <taxon>Mycobacteriales</taxon>
        <taxon>Mycobacteriaceae</taxon>
        <taxon>Mycobacterium</taxon>
        <taxon>Mycobacterium avium complex (MAC)</taxon>
    </lineage>
</organism>
<feature type="active site" description="Proton donor" evidence="15">
    <location>
        <position position="285"/>
    </location>
</feature>
<evidence type="ECO:0000256" key="15">
    <source>
        <dbReference type="PIRSR" id="PIRSR006337-1"/>
    </source>
</evidence>
<dbReference type="Proteomes" id="UP000259236">
    <property type="component" value="Chromosome"/>
</dbReference>
<dbReference type="Pfam" id="PF00128">
    <property type="entry name" value="Alpha-amylase"/>
    <property type="match status" value="1"/>
</dbReference>
<dbReference type="InterPro" id="IPR044901">
    <property type="entry name" value="Trehalose_TreZ_E-set_sf"/>
</dbReference>
<evidence type="ECO:0000256" key="14">
    <source>
        <dbReference type="PIRNR" id="PIRNR006337"/>
    </source>
</evidence>
<dbReference type="Proteomes" id="UP000218842">
    <property type="component" value="Unassembled WGS sequence"/>
</dbReference>
<evidence type="ECO:0000256" key="10">
    <source>
        <dbReference type="ARBA" id="ARBA00032057"/>
    </source>
</evidence>
<dbReference type="CDD" id="cd11325">
    <property type="entry name" value="AmyAc_GTHase"/>
    <property type="match status" value="1"/>
</dbReference>
<feature type="active site" description="Nucleophile" evidence="15">
    <location>
        <position position="248"/>
    </location>
</feature>
<comment type="similarity">
    <text evidence="3 14">Belongs to the glycosyl hydrolase 13 family.</text>
</comment>
<evidence type="ECO:0000256" key="1">
    <source>
        <dbReference type="ARBA" id="ARBA00004496"/>
    </source>
</evidence>
<dbReference type="AlphaFoldDB" id="A0A2A3LE09"/>
<dbReference type="InterPro" id="IPR013783">
    <property type="entry name" value="Ig-like_fold"/>
</dbReference>
<dbReference type="InterPro" id="IPR006047">
    <property type="entry name" value="GH13_cat_dom"/>
</dbReference>
<evidence type="ECO:0000313" key="19">
    <source>
        <dbReference type="EMBL" id="AXO22977.1"/>
    </source>
</evidence>